<dbReference type="RefSeq" id="WP_235625420.1">
    <property type="nucleotide sequence ID" value="NZ_CWKH01000002.1"/>
</dbReference>
<organism evidence="3 4">
    <name type="scientific">Mycolicibacterium neworleansense</name>
    <dbReference type="NCBI Taxonomy" id="146018"/>
    <lineage>
        <taxon>Bacteria</taxon>
        <taxon>Bacillati</taxon>
        <taxon>Actinomycetota</taxon>
        <taxon>Actinomycetes</taxon>
        <taxon>Mycobacteriales</taxon>
        <taxon>Mycobacteriaceae</taxon>
        <taxon>Mycolicibacterium</taxon>
    </lineage>
</organism>
<protein>
    <submittedName>
        <fullName evidence="3">Membrane protein</fullName>
    </submittedName>
</protein>
<keyword evidence="1" id="KW-1133">Transmembrane helix</keyword>
<evidence type="ECO:0000313" key="4">
    <source>
        <dbReference type="Proteomes" id="UP000199147"/>
    </source>
</evidence>
<dbReference type="EMBL" id="CWKH01000002">
    <property type="protein sequence ID" value="CRZ17258.1"/>
    <property type="molecule type" value="Genomic_DNA"/>
</dbReference>
<dbReference type="PANTHER" id="PTHR40763">
    <property type="entry name" value="MEMBRANE PROTEIN-RELATED"/>
    <property type="match status" value="1"/>
</dbReference>
<dbReference type="Proteomes" id="UP000199147">
    <property type="component" value="Unassembled WGS sequence"/>
</dbReference>
<feature type="transmembrane region" description="Helical" evidence="1">
    <location>
        <begin position="88"/>
        <end position="110"/>
    </location>
</feature>
<dbReference type="STRING" id="146018.BN2156_04143"/>
<evidence type="ECO:0000256" key="1">
    <source>
        <dbReference type="SAM" id="Phobius"/>
    </source>
</evidence>
<dbReference type="PANTHER" id="PTHR40763:SF4">
    <property type="entry name" value="DUF1707 DOMAIN-CONTAINING PROTEIN"/>
    <property type="match status" value="1"/>
</dbReference>
<keyword evidence="1" id="KW-0472">Membrane</keyword>
<dbReference type="AlphaFoldDB" id="A0A0H5RTI9"/>
<sequence length="290" mass="31615">MATRQTSTTRAKDSDRNDTCQVLDTALAEGQLSMEEHRQRVSAATNATTLGELARLVDDLQNANAPVTLPTLAKPRLPRIRKPAGSGWGLRLASAVVLVLLGMGIGWGVYGNTSSPLSFNPDPGAVPDGIDPVVLTPPKQLQSLNGFNGLFEQMRQRFGNTMGFELDIHSDMAMLSRPDAQDNRRLQRYYYRGGWGDPSSSPSTVDSDDRLVDLAKFDFEKTLAVARGAADTVGVKRADVKDVWIRVSPAEDPSTPEAVTIDVHVNSDFGSGYIELFPDGTTKQIWRADR</sequence>
<accession>A0A0H5RTI9</accession>
<evidence type="ECO:0000313" key="3">
    <source>
        <dbReference type="EMBL" id="CRZ17258.1"/>
    </source>
</evidence>
<keyword evidence="4" id="KW-1185">Reference proteome</keyword>
<reference evidence="4" key="1">
    <citation type="submission" date="2015-07" db="EMBL/GenBank/DDBJ databases">
        <authorList>
            <person name="Urmite Genomes"/>
        </authorList>
    </citation>
    <scope>NUCLEOTIDE SEQUENCE [LARGE SCALE GENOMIC DNA]</scope>
    <source>
        <strain evidence="4">type strain: ATCC 49404</strain>
    </source>
</reference>
<keyword evidence="1" id="KW-0812">Transmembrane</keyword>
<gene>
    <name evidence="3" type="ORF">BN2156_04143</name>
</gene>
<name>A0A0H5RTI9_9MYCO</name>
<proteinExistence type="predicted"/>
<evidence type="ECO:0000259" key="2">
    <source>
        <dbReference type="Pfam" id="PF08044"/>
    </source>
</evidence>
<dbReference type="InterPro" id="IPR012551">
    <property type="entry name" value="DUF1707_SHOCT-like"/>
</dbReference>
<feature type="domain" description="DUF1707" evidence="2">
    <location>
        <begin position="9"/>
        <end position="61"/>
    </location>
</feature>
<dbReference type="Pfam" id="PF08044">
    <property type="entry name" value="DUF1707"/>
    <property type="match status" value="1"/>
</dbReference>